<feature type="domain" description="Cadherin" evidence="2">
    <location>
        <begin position="69"/>
        <end position="186"/>
    </location>
</feature>
<dbReference type="GO" id="GO:0005509">
    <property type="term" value="F:calcium ion binding"/>
    <property type="evidence" value="ECO:0007669"/>
    <property type="project" value="UniProtKB-UniRule"/>
</dbReference>
<name>A0A3R7PVW9_PENVA</name>
<protein>
    <submittedName>
        <fullName evidence="3">Neural-cadherin</fullName>
    </submittedName>
</protein>
<dbReference type="GO" id="GO:0007156">
    <property type="term" value="P:homophilic cell adhesion via plasma membrane adhesion molecules"/>
    <property type="evidence" value="ECO:0007669"/>
    <property type="project" value="InterPro"/>
</dbReference>
<dbReference type="SUPFAM" id="SSF49313">
    <property type="entry name" value="Cadherin-like"/>
    <property type="match status" value="1"/>
</dbReference>
<evidence type="ECO:0000313" key="4">
    <source>
        <dbReference type="Proteomes" id="UP000283509"/>
    </source>
</evidence>
<dbReference type="Gene3D" id="2.60.40.60">
    <property type="entry name" value="Cadherins"/>
    <property type="match status" value="1"/>
</dbReference>
<evidence type="ECO:0000259" key="2">
    <source>
        <dbReference type="PROSITE" id="PS50268"/>
    </source>
</evidence>
<keyword evidence="1" id="KW-0106">Calcium</keyword>
<dbReference type="SMART" id="SM00112">
    <property type="entry name" value="CA"/>
    <property type="match status" value="1"/>
</dbReference>
<dbReference type="Proteomes" id="UP000283509">
    <property type="component" value="Unassembled WGS sequence"/>
</dbReference>
<reference evidence="3 4" key="2">
    <citation type="submission" date="2019-01" db="EMBL/GenBank/DDBJ databases">
        <title>The decoding of complex shrimp genome reveals the adaptation for benthos swimmer, frequently molting mechanism and breeding impact on genome.</title>
        <authorList>
            <person name="Sun Y."/>
            <person name="Gao Y."/>
            <person name="Yu Y."/>
        </authorList>
    </citation>
    <scope>NUCLEOTIDE SEQUENCE [LARGE SCALE GENOMIC DNA]</scope>
    <source>
        <tissue evidence="3">Muscle</tissue>
    </source>
</reference>
<dbReference type="InterPro" id="IPR002126">
    <property type="entry name" value="Cadherin-like_dom"/>
</dbReference>
<dbReference type="PROSITE" id="PS50268">
    <property type="entry name" value="CADHERIN_2"/>
    <property type="match status" value="1"/>
</dbReference>
<keyword evidence="4" id="KW-1185">Reference proteome</keyword>
<comment type="caution">
    <text evidence="3">The sequence shown here is derived from an EMBL/GenBank/DDBJ whole genome shotgun (WGS) entry which is preliminary data.</text>
</comment>
<evidence type="ECO:0000256" key="1">
    <source>
        <dbReference type="PROSITE-ProRule" id="PRU00043"/>
    </source>
</evidence>
<dbReference type="AlphaFoldDB" id="A0A3R7PVW9"/>
<reference evidence="3 4" key="1">
    <citation type="submission" date="2018-04" db="EMBL/GenBank/DDBJ databases">
        <authorList>
            <person name="Zhang X."/>
            <person name="Yuan J."/>
            <person name="Li F."/>
            <person name="Xiang J."/>
        </authorList>
    </citation>
    <scope>NUCLEOTIDE SEQUENCE [LARGE SCALE GENOMIC DNA]</scope>
    <source>
        <tissue evidence="3">Muscle</tissue>
    </source>
</reference>
<dbReference type="EMBL" id="QCYY01000568">
    <property type="protein sequence ID" value="ROT84262.1"/>
    <property type="molecule type" value="Genomic_DNA"/>
</dbReference>
<sequence>MKTGRRSGGGVQRGGRVGALTVDAAGACGYGAPWTASRPTAAWIDYRKIPRFSITNTVTDAQRHCPPRLLPPRVLHVTEGAPPTLLGVLTATDHDVWALGHGRPFNLSLAPDNPPPVLALVRLLFDPHLDSGRGGAEVWTADSVDREEHRQLEVRVRVSDAGGVTGTHVLTVIVDDINDNPMKPRSKTVYLWKTQGGGSDAPLGRIYVDDPDDWDIGDKAFEWVGAPHPLFSISHDSGAIFASSQVREGR</sequence>
<dbReference type="OrthoDB" id="6352190at2759"/>
<accession>A0A3R7PVW9</accession>
<organism evidence="3 4">
    <name type="scientific">Penaeus vannamei</name>
    <name type="common">Whiteleg shrimp</name>
    <name type="synonym">Litopenaeus vannamei</name>
    <dbReference type="NCBI Taxonomy" id="6689"/>
    <lineage>
        <taxon>Eukaryota</taxon>
        <taxon>Metazoa</taxon>
        <taxon>Ecdysozoa</taxon>
        <taxon>Arthropoda</taxon>
        <taxon>Crustacea</taxon>
        <taxon>Multicrustacea</taxon>
        <taxon>Malacostraca</taxon>
        <taxon>Eumalacostraca</taxon>
        <taxon>Eucarida</taxon>
        <taxon>Decapoda</taxon>
        <taxon>Dendrobranchiata</taxon>
        <taxon>Penaeoidea</taxon>
        <taxon>Penaeidae</taxon>
        <taxon>Penaeus</taxon>
    </lineage>
</organism>
<proteinExistence type="predicted"/>
<evidence type="ECO:0000313" key="3">
    <source>
        <dbReference type="EMBL" id="ROT84262.1"/>
    </source>
</evidence>
<gene>
    <name evidence="3" type="ORF">C7M84_022529</name>
</gene>
<dbReference type="InterPro" id="IPR015919">
    <property type="entry name" value="Cadherin-like_sf"/>
</dbReference>
<dbReference type="CDD" id="cd11304">
    <property type="entry name" value="Cadherin_repeat"/>
    <property type="match status" value="1"/>
</dbReference>
<dbReference type="STRING" id="6689.A0A3R7PVW9"/>
<dbReference type="GO" id="GO:0016020">
    <property type="term" value="C:membrane"/>
    <property type="evidence" value="ECO:0007669"/>
    <property type="project" value="InterPro"/>
</dbReference>